<dbReference type="EMBL" id="KK915609">
    <property type="protein sequence ID" value="KDP21702.1"/>
    <property type="molecule type" value="Genomic_DNA"/>
</dbReference>
<dbReference type="Gene3D" id="1.20.1530.20">
    <property type="match status" value="3"/>
</dbReference>
<feature type="transmembrane region" description="Helical" evidence="10">
    <location>
        <begin position="227"/>
        <end position="244"/>
    </location>
</feature>
<dbReference type="InterPro" id="IPR057291">
    <property type="entry name" value="CHX17_2nd"/>
</dbReference>
<keyword evidence="7" id="KW-0406">Ion transport</keyword>
<feature type="transmembrane region" description="Helical" evidence="10">
    <location>
        <begin position="646"/>
        <end position="665"/>
    </location>
</feature>
<feature type="domain" description="Cation/H+ exchanger transmembrane" evidence="11">
    <location>
        <begin position="416"/>
        <end position="778"/>
    </location>
</feature>
<keyword evidence="3" id="KW-0633">Potassium transport</keyword>
<keyword evidence="5" id="KW-0630">Potassium</keyword>
<evidence type="ECO:0000256" key="6">
    <source>
        <dbReference type="ARBA" id="ARBA00022989"/>
    </source>
</evidence>
<evidence type="ECO:0000313" key="14">
    <source>
        <dbReference type="EMBL" id="KDP21702.1"/>
    </source>
</evidence>
<dbReference type="InterPro" id="IPR006153">
    <property type="entry name" value="Cation/H_exchanger_TM"/>
</dbReference>
<proteinExistence type="inferred from homology"/>
<accession>A0A067JD32</accession>
<evidence type="ECO:0008006" key="16">
    <source>
        <dbReference type="Google" id="ProtNLM"/>
    </source>
</evidence>
<name>A0A067JD32_JATCU</name>
<feature type="domain" description="Cation/H(+) antiporter central" evidence="12">
    <location>
        <begin position="889"/>
        <end position="966"/>
    </location>
</feature>
<evidence type="ECO:0000259" key="11">
    <source>
        <dbReference type="Pfam" id="PF00999"/>
    </source>
</evidence>
<feature type="transmembrane region" description="Helical" evidence="10">
    <location>
        <begin position="624"/>
        <end position="640"/>
    </location>
</feature>
<dbReference type="Gene3D" id="3.40.50.12370">
    <property type="match status" value="1"/>
</dbReference>
<feature type="transmembrane region" description="Helical" evidence="10">
    <location>
        <begin position="480"/>
        <end position="502"/>
    </location>
</feature>
<feature type="transmembrane region" description="Helical" evidence="10">
    <location>
        <begin position="37"/>
        <end position="59"/>
    </location>
</feature>
<feature type="transmembrane region" description="Helical" evidence="10">
    <location>
        <begin position="250"/>
        <end position="272"/>
    </location>
</feature>
<keyword evidence="6 10" id="KW-1133">Transmembrane helix</keyword>
<evidence type="ECO:0000256" key="2">
    <source>
        <dbReference type="ARBA" id="ARBA00022448"/>
    </source>
</evidence>
<evidence type="ECO:0000256" key="8">
    <source>
        <dbReference type="ARBA" id="ARBA00023136"/>
    </source>
</evidence>
<evidence type="ECO:0000259" key="12">
    <source>
        <dbReference type="Pfam" id="PF23256"/>
    </source>
</evidence>
<keyword evidence="8 10" id="KW-0472">Membrane</keyword>
<feature type="transmembrane region" description="Helical" evidence="10">
    <location>
        <begin position="311"/>
        <end position="333"/>
    </location>
</feature>
<dbReference type="Pfam" id="PF23256">
    <property type="entry name" value="CHX17_2nd"/>
    <property type="match status" value="1"/>
</dbReference>
<dbReference type="GO" id="GO:0012505">
    <property type="term" value="C:endomembrane system"/>
    <property type="evidence" value="ECO:0007669"/>
    <property type="project" value="TreeGrafter"/>
</dbReference>
<feature type="transmembrane region" description="Helical" evidence="10">
    <location>
        <begin position="133"/>
        <end position="155"/>
    </location>
</feature>
<keyword evidence="15" id="KW-1185">Reference proteome</keyword>
<feature type="transmembrane region" description="Helical" evidence="10">
    <location>
        <begin position="374"/>
        <end position="393"/>
    </location>
</feature>
<dbReference type="InterPro" id="IPR050794">
    <property type="entry name" value="CPA2_transporter"/>
</dbReference>
<evidence type="ECO:0000256" key="10">
    <source>
        <dbReference type="SAM" id="Phobius"/>
    </source>
</evidence>
<dbReference type="Proteomes" id="UP000027138">
    <property type="component" value="Unassembled WGS sequence"/>
</dbReference>
<feature type="transmembrane region" description="Helical" evidence="10">
    <location>
        <begin position="99"/>
        <end position="121"/>
    </location>
</feature>
<dbReference type="GO" id="GO:0006885">
    <property type="term" value="P:regulation of pH"/>
    <property type="evidence" value="ECO:0007669"/>
    <property type="project" value="TreeGrafter"/>
</dbReference>
<comment type="similarity">
    <text evidence="9">Belongs to the monovalent cation:proton antiporter 2 (CPA2) transporter (TC 2.A.37) family. CHX (TC 2.A.37.4) subfamily.</text>
</comment>
<keyword evidence="4 10" id="KW-0812">Transmembrane</keyword>
<dbReference type="Pfam" id="PF23259">
    <property type="entry name" value="CHX17_C"/>
    <property type="match status" value="1"/>
</dbReference>
<protein>
    <recommendedName>
        <fullName evidence="16">Cation/H+ exchanger domain-containing protein</fullName>
    </recommendedName>
</protein>
<dbReference type="InterPro" id="IPR057290">
    <property type="entry name" value="CHX17_C"/>
</dbReference>
<dbReference type="GO" id="GO:0016020">
    <property type="term" value="C:membrane"/>
    <property type="evidence" value="ECO:0007669"/>
    <property type="project" value="UniProtKB-SubCell"/>
</dbReference>
<evidence type="ECO:0000256" key="7">
    <source>
        <dbReference type="ARBA" id="ARBA00023065"/>
    </source>
</evidence>
<feature type="domain" description="Cation/H+ exchanger transmembrane" evidence="11">
    <location>
        <begin position="51"/>
        <end position="215"/>
    </location>
</feature>
<feature type="transmembrane region" description="Helical" evidence="10">
    <location>
        <begin position="549"/>
        <end position="567"/>
    </location>
</feature>
<dbReference type="PANTHER" id="PTHR32468">
    <property type="entry name" value="CATION/H + ANTIPORTER"/>
    <property type="match status" value="1"/>
</dbReference>
<dbReference type="Pfam" id="PF00999">
    <property type="entry name" value="Na_H_Exchanger"/>
    <property type="match status" value="2"/>
</dbReference>
<comment type="subcellular location">
    <subcellularLocation>
        <location evidence="1">Membrane</location>
        <topology evidence="1">Multi-pass membrane protein</topology>
    </subcellularLocation>
</comment>
<feature type="transmembrane region" description="Helical" evidence="10">
    <location>
        <begin position="587"/>
        <end position="612"/>
    </location>
</feature>
<gene>
    <name evidence="14" type="ORF">JCGZ_03373</name>
</gene>
<reference evidence="14 15" key="1">
    <citation type="journal article" date="2014" name="PLoS ONE">
        <title>Global Analysis of Gene Expression Profiles in Physic Nut (Jatropha curcas L.) Seedlings Exposed to Salt Stress.</title>
        <authorList>
            <person name="Zhang L."/>
            <person name="Zhang C."/>
            <person name="Wu P."/>
            <person name="Chen Y."/>
            <person name="Li M."/>
            <person name="Jiang H."/>
            <person name="Wu G."/>
        </authorList>
    </citation>
    <scope>NUCLEOTIDE SEQUENCE [LARGE SCALE GENOMIC DNA]</scope>
    <source>
        <strain evidence="15">cv. GZQX0401</strain>
        <tissue evidence="14">Young leaves</tissue>
    </source>
</reference>
<dbReference type="OrthoDB" id="1938353at2759"/>
<evidence type="ECO:0000256" key="5">
    <source>
        <dbReference type="ARBA" id="ARBA00022958"/>
    </source>
</evidence>
<feature type="transmembrane region" description="Helical" evidence="10">
    <location>
        <begin position="711"/>
        <end position="733"/>
    </location>
</feature>
<evidence type="ECO:0000259" key="13">
    <source>
        <dbReference type="Pfam" id="PF23259"/>
    </source>
</evidence>
<evidence type="ECO:0000313" key="15">
    <source>
        <dbReference type="Proteomes" id="UP000027138"/>
    </source>
</evidence>
<dbReference type="GO" id="GO:0006813">
    <property type="term" value="P:potassium ion transport"/>
    <property type="evidence" value="ECO:0007669"/>
    <property type="project" value="UniProtKB-KW"/>
</dbReference>
<dbReference type="GO" id="GO:0015297">
    <property type="term" value="F:antiporter activity"/>
    <property type="evidence" value="ECO:0007669"/>
    <property type="project" value="InterPro"/>
</dbReference>
<dbReference type="InterPro" id="IPR038770">
    <property type="entry name" value="Na+/solute_symporter_sf"/>
</dbReference>
<feature type="domain" description="Cation/H(+) antiporter C-terminal" evidence="13">
    <location>
        <begin position="983"/>
        <end position="1107"/>
    </location>
</feature>
<dbReference type="GO" id="GO:1902600">
    <property type="term" value="P:proton transmembrane transport"/>
    <property type="evidence" value="ECO:0007669"/>
    <property type="project" value="InterPro"/>
</dbReference>
<evidence type="ECO:0000256" key="3">
    <source>
        <dbReference type="ARBA" id="ARBA00022538"/>
    </source>
</evidence>
<feature type="transmembrane region" description="Helical" evidence="10">
    <location>
        <begin position="447"/>
        <end position="468"/>
    </location>
</feature>
<evidence type="ECO:0000256" key="9">
    <source>
        <dbReference type="ARBA" id="ARBA00038341"/>
    </source>
</evidence>
<evidence type="ECO:0000256" key="4">
    <source>
        <dbReference type="ARBA" id="ARBA00022692"/>
    </source>
</evidence>
<evidence type="ECO:0000256" key="1">
    <source>
        <dbReference type="ARBA" id="ARBA00004141"/>
    </source>
</evidence>
<keyword evidence="2" id="KW-0813">Transport</keyword>
<sequence>MDTPKSIVNVSAACFDYVPVNSPGIWNMHGESILQHAFFRFQLQLVSMVTIAHIFHTFLKRFHFPRLTSDVLAGLIMGPTFFERYFPNKARLLFPPVPNLVFGSLLKIGYILFIFLAAVRLDTSWVKKIGQRGYILGALIFLFPYTMTESLQLVFDPNTTLTPVMIVVRENNAEMYLAAFTRSQFVDVSAVLMHLKITNSKLGHLALASTLLCDIGRATPEGKQMNGLYVQIVVVVVLFLSSIGDTMGVNYLWGPFLFGLIIPAGSPLATNLTSKLDTFVYGLLVPLLSTHCASKVNIWELLGHMEDALNFQMALIGYTLQLIATLFMVLFCLHISFKEAVALSLILNIKGTKEMGTFLSFTPLEARDLDSTSGIFLIFLLTSYAPPLIKLLYDPTKHYIGYKKKCIQHTPYDAPLEILACAHMGPTFFERYFPNKARLLFPPVPNLVFGSLLKIGYILFIFLAAVRLDTSWVKKIGQRGYILGALIFLFPYTMTESLQLVFDPNTTLTPVMIVVRENNAEMYLAAFTRSQFVDVSAVLMHLKITNSKLGHLALASTLLCDIGRFIFDNVTFLNMRVVHAATVRIGVQSFILITIYFAFILVLMRTLSFWFIRATPEGKQMNGLYVQIVVVVVLFLSSIGDTMGVNYLWGPFLFGLIIPAGSPLATNLTSKLDTFVYGLLVPLLSTHCASKVNIWELLGHMEDALNFQMALIGYTLQLIATLFMVLFCLHISFKEAVALSLILNIKGTKEMGTFLSFTPLEARDLDSTSGIFLIFLLTSYAPPLIKLLYDPTKHYIGYKKKCIQHTPYDAPLEILACAHKQEDATAAIKLLEFSSPAKRCSLTVYGLCLEELIGSDNPLLINHQLGQRNKDHVSRSQSIIDIFNYFKLQHKNLAQLNIFTAISPIKQIYQDICWLAFDKTCSLILVPHHKRWNNNGKLVSNNNDFRKLNINVLERAPCSVGILIDHRKTQGLSSIFESSETYNIAVLFIGGPDDREALSYALRMAKGNKVKVTIFCLVTTQGTVHDNWENMLDNECLRNIRHERSASMNINYVEKTVRDGSDTAAVINSIEGKYHLVMVGRRHETDPQAISGLSQWTELPELGPVGGRHESELEAISGLSQRNELPELKPIGDLVASSDVTSPVSILQDKAFTLCIMSVLATTGFITPLYASVESPITVVALVLVELVGQNTPLLISNVYHRSPQNDRSAARRFHHNSALFFGLEDWSECPELGFVGDMLASPDLRTCASVLVVQQQKMRRSKRESRAQIVPDDSIWSVSKEHH</sequence>
<organism evidence="14 15">
    <name type="scientific">Jatropha curcas</name>
    <name type="common">Barbados nut</name>
    <dbReference type="NCBI Taxonomy" id="180498"/>
    <lineage>
        <taxon>Eukaryota</taxon>
        <taxon>Viridiplantae</taxon>
        <taxon>Streptophyta</taxon>
        <taxon>Embryophyta</taxon>
        <taxon>Tracheophyta</taxon>
        <taxon>Spermatophyta</taxon>
        <taxon>Magnoliopsida</taxon>
        <taxon>eudicotyledons</taxon>
        <taxon>Gunneridae</taxon>
        <taxon>Pentapetalae</taxon>
        <taxon>rosids</taxon>
        <taxon>fabids</taxon>
        <taxon>Malpighiales</taxon>
        <taxon>Euphorbiaceae</taxon>
        <taxon>Crotonoideae</taxon>
        <taxon>Jatropheae</taxon>
        <taxon>Jatropha</taxon>
    </lineage>
</organism>
<dbReference type="PANTHER" id="PTHR32468:SF22">
    <property type="entry name" value="CATION_H(+) ANTIPORTER 3-LIKE"/>
    <property type="match status" value="1"/>
</dbReference>